<comment type="caution">
    <text evidence="19">The sequence shown here is derived from an EMBL/GenBank/DDBJ whole genome shotgun (WGS) entry which is preliminary data.</text>
</comment>
<dbReference type="PROSITE" id="PS00108">
    <property type="entry name" value="PROTEIN_KINASE_ST"/>
    <property type="match status" value="1"/>
</dbReference>
<evidence type="ECO:0000256" key="13">
    <source>
        <dbReference type="ARBA" id="ARBA00048679"/>
    </source>
</evidence>
<keyword evidence="16" id="KW-0472">Membrane</keyword>
<dbReference type="Gene3D" id="1.10.510.10">
    <property type="entry name" value="Transferase(Phosphotransferase) domain 1"/>
    <property type="match status" value="2"/>
</dbReference>
<dbReference type="NCBIfam" id="TIGR00229">
    <property type="entry name" value="sensory_box"/>
    <property type="match status" value="1"/>
</dbReference>
<dbReference type="InterPro" id="IPR000719">
    <property type="entry name" value="Prot_kinase_dom"/>
</dbReference>
<gene>
    <name evidence="19" type="ORF">MKW98_027557</name>
</gene>
<dbReference type="SMART" id="SM00091">
    <property type="entry name" value="PAS"/>
    <property type="match status" value="1"/>
</dbReference>
<keyword evidence="11" id="KW-0675">Receptor</keyword>
<dbReference type="InterPro" id="IPR051681">
    <property type="entry name" value="Ser/Thr_Kinases-Pseudokinases"/>
</dbReference>
<dbReference type="EMBL" id="JAJJMB010006268">
    <property type="protein sequence ID" value="KAI3935417.1"/>
    <property type="molecule type" value="Genomic_DNA"/>
</dbReference>
<keyword evidence="9" id="KW-0067">ATP-binding</keyword>
<evidence type="ECO:0000256" key="15">
    <source>
        <dbReference type="SAM" id="MobiDB-lite"/>
    </source>
</evidence>
<dbReference type="SMART" id="SM00220">
    <property type="entry name" value="S_TKc"/>
    <property type="match status" value="1"/>
</dbReference>
<evidence type="ECO:0000256" key="2">
    <source>
        <dbReference type="ARBA" id="ARBA00012513"/>
    </source>
</evidence>
<dbReference type="PANTHER" id="PTHR44329:SF47">
    <property type="entry name" value="SERINE_THREONINE-PROTEIN KINASE ROCO5-RELATED"/>
    <property type="match status" value="1"/>
</dbReference>
<dbReference type="PANTHER" id="PTHR44329">
    <property type="entry name" value="SERINE/THREONINE-PROTEIN KINASE TNNI3K-RELATED"/>
    <property type="match status" value="1"/>
</dbReference>
<feature type="compositionally biased region" description="Low complexity" evidence="15">
    <location>
        <begin position="393"/>
        <end position="413"/>
    </location>
</feature>
<evidence type="ECO:0000256" key="7">
    <source>
        <dbReference type="ARBA" id="ARBA00022741"/>
    </source>
</evidence>
<dbReference type="Proteomes" id="UP001202328">
    <property type="component" value="Unassembled WGS sequence"/>
</dbReference>
<dbReference type="CDD" id="cd13999">
    <property type="entry name" value="STKc_MAP3K-like"/>
    <property type="match status" value="1"/>
</dbReference>
<keyword evidence="16" id="KW-0812">Transmembrane</keyword>
<comment type="similarity">
    <text evidence="1">Belongs to the protein kinase superfamily. TKL Ser/Thr protein kinase family. RAF subfamily.</text>
</comment>
<evidence type="ECO:0000256" key="8">
    <source>
        <dbReference type="ARBA" id="ARBA00022777"/>
    </source>
</evidence>
<dbReference type="InterPro" id="IPR013767">
    <property type="entry name" value="PAS_fold"/>
</dbReference>
<feature type="domain" description="PAS" evidence="18">
    <location>
        <begin position="150"/>
        <end position="202"/>
    </location>
</feature>
<dbReference type="PROSITE" id="PS50112">
    <property type="entry name" value="PAS"/>
    <property type="match status" value="1"/>
</dbReference>
<name>A0AAD4XR62_9MAGN</name>
<keyword evidence="16" id="KW-1133">Transmembrane helix</keyword>
<accession>A0AAD4XR62</accession>
<evidence type="ECO:0000256" key="6">
    <source>
        <dbReference type="ARBA" id="ARBA00022679"/>
    </source>
</evidence>
<evidence type="ECO:0000256" key="12">
    <source>
        <dbReference type="ARBA" id="ARBA00047899"/>
    </source>
</evidence>
<comment type="catalytic activity">
    <reaction evidence="13">
        <text>L-seryl-[protein] + ATP = O-phospho-L-seryl-[protein] + ADP + H(+)</text>
        <dbReference type="Rhea" id="RHEA:17989"/>
        <dbReference type="Rhea" id="RHEA-COMP:9863"/>
        <dbReference type="Rhea" id="RHEA-COMP:11604"/>
        <dbReference type="ChEBI" id="CHEBI:15378"/>
        <dbReference type="ChEBI" id="CHEBI:29999"/>
        <dbReference type="ChEBI" id="CHEBI:30616"/>
        <dbReference type="ChEBI" id="CHEBI:83421"/>
        <dbReference type="ChEBI" id="CHEBI:456216"/>
        <dbReference type="EC" id="2.7.11.1"/>
    </reaction>
</comment>
<dbReference type="InterPro" id="IPR000014">
    <property type="entry name" value="PAS"/>
</dbReference>
<evidence type="ECO:0000256" key="9">
    <source>
        <dbReference type="ARBA" id="ARBA00022840"/>
    </source>
</evidence>
<dbReference type="FunFam" id="3.30.200.20:FF:000060">
    <property type="entry name" value="Serine/threonine-protein kinase isoform 1"/>
    <property type="match status" value="1"/>
</dbReference>
<feature type="coiled-coil region" evidence="14">
    <location>
        <begin position="41"/>
        <end position="75"/>
    </location>
</feature>
<evidence type="ECO:0000256" key="14">
    <source>
        <dbReference type="SAM" id="Coils"/>
    </source>
</evidence>
<dbReference type="PROSITE" id="PS50011">
    <property type="entry name" value="PROTEIN_KINASE_DOM"/>
    <property type="match status" value="1"/>
</dbReference>
<evidence type="ECO:0000259" key="18">
    <source>
        <dbReference type="PROSITE" id="PS50112"/>
    </source>
</evidence>
<reference evidence="19" key="1">
    <citation type="submission" date="2022-04" db="EMBL/GenBank/DDBJ databases">
        <title>A functionally conserved STORR gene fusion in Papaver species that diverged 16.8 million years ago.</title>
        <authorList>
            <person name="Catania T."/>
        </authorList>
    </citation>
    <scope>NUCLEOTIDE SEQUENCE</scope>
    <source>
        <strain evidence="19">S-188037</strain>
    </source>
</reference>
<keyword evidence="14" id="KW-0175">Coiled coil</keyword>
<feature type="region of interest" description="Disordered" evidence="15">
    <location>
        <begin position="75"/>
        <end position="107"/>
    </location>
</feature>
<evidence type="ECO:0000256" key="4">
    <source>
        <dbReference type="ARBA" id="ARBA00022543"/>
    </source>
</evidence>
<keyword evidence="20" id="KW-1185">Reference proteome</keyword>
<keyword evidence="3" id="KW-0723">Serine/threonine-protein kinase</keyword>
<dbReference type="AlphaFoldDB" id="A0AAD4XR62"/>
<evidence type="ECO:0000259" key="17">
    <source>
        <dbReference type="PROSITE" id="PS50011"/>
    </source>
</evidence>
<evidence type="ECO:0000256" key="16">
    <source>
        <dbReference type="SAM" id="Phobius"/>
    </source>
</evidence>
<proteinExistence type="inferred from homology"/>
<feature type="region of interest" description="Disordered" evidence="15">
    <location>
        <begin position="384"/>
        <end position="413"/>
    </location>
</feature>
<sequence>MPRVVTSFELGGPLRCEELCPLGIKPFQSDSRFRITITHGTDDYSLEEDQLLKRIQELEAEQASIKQKLSKLMLDDDTRPNLGSPKKSGLAGLRTKGGGSNSGSQDETWCQKCPVFSGHSSVLPRESRSFCDPPNPTSELGSRQTYLYSTERQYLNILDSLVQTVYVFDVAGRISYWNRASEILYGYSAAEALGQNVLERFLVGIIGISVDSQSFLQKTAFRPLEAYTSSRQAKKVLPLQVVIASKKSNLNYGQVTNKVRWKLKTRENTVEPKIRVRDSRYFDQGFSENDLSDHREIATPISRERLRDSSSEGEHKTGVHRIVASRAEPLFNKNRTGCSWRGSELGRLVERTTHGIFPWMNCAIDQQETSGSYAKPEFPVMDCDQLGNEASDSKSSTINASSSNGKGDSSSSSCPTDIFDLGTDLLHDDILWEDLMLGGQIGRGSCGSVYHGLWCGSDVAVKIFSKLDYSDDLLHSFRQEVLLMKRLRHPSVLLFMGAVTSHQHLCIVTEFLPQGSFFQLLKNTKLDWRRRVLMALDIARGMNYLHLCNPPIVHRDLKSSNLLVDKNWTVKVGDFGLSRIKHATFLTTNSGNGTAEWMAPEVIRDEPSDEKFQKVWTRIWASLIESCWKSDPKCRPTFEELLEKLKALQKHYAIQRLKARNTRLAATATPSKQQFEADLLFIYITWLIAFYLWNLGDLRVNFGAQTKSYLILLLYYYVMLLDL</sequence>
<dbReference type="InterPro" id="IPR001245">
    <property type="entry name" value="Ser-Thr/Tyr_kinase_cat_dom"/>
</dbReference>
<comment type="catalytic activity">
    <reaction evidence="12">
        <text>L-threonyl-[protein] + ATP = O-phospho-L-threonyl-[protein] + ADP + H(+)</text>
        <dbReference type="Rhea" id="RHEA:46608"/>
        <dbReference type="Rhea" id="RHEA-COMP:11060"/>
        <dbReference type="Rhea" id="RHEA-COMP:11605"/>
        <dbReference type="ChEBI" id="CHEBI:15378"/>
        <dbReference type="ChEBI" id="CHEBI:30013"/>
        <dbReference type="ChEBI" id="CHEBI:30616"/>
        <dbReference type="ChEBI" id="CHEBI:61977"/>
        <dbReference type="ChEBI" id="CHEBI:456216"/>
        <dbReference type="EC" id="2.7.11.1"/>
    </reaction>
</comment>
<evidence type="ECO:0000256" key="10">
    <source>
        <dbReference type="ARBA" id="ARBA00022991"/>
    </source>
</evidence>
<dbReference type="InterPro" id="IPR008271">
    <property type="entry name" value="Ser/Thr_kinase_AS"/>
</dbReference>
<protein>
    <recommendedName>
        <fullName evidence="2">non-specific serine/threonine protein kinase</fullName>
        <ecNumber evidence="2">2.7.11.1</ecNumber>
    </recommendedName>
</protein>
<dbReference type="EC" id="2.7.11.1" evidence="2"/>
<evidence type="ECO:0000313" key="19">
    <source>
        <dbReference type="EMBL" id="KAI3935417.1"/>
    </source>
</evidence>
<evidence type="ECO:0000256" key="5">
    <source>
        <dbReference type="ARBA" id="ARBA00022606"/>
    </source>
</evidence>
<evidence type="ECO:0000256" key="1">
    <source>
        <dbReference type="ARBA" id="ARBA00010507"/>
    </source>
</evidence>
<keyword evidence="4" id="KW-0600">Photoreceptor protein</keyword>
<dbReference type="GO" id="GO:0009881">
    <property type="term" value="F:photoreceptor activity"/>
    <property type="evidence" value="ECO:0007669"/>
    <property type="project" value="UniProtKB-KW"/>
</dbReference>
<dbReference type="GO" id="GO:0004674">
    <property type="term" value="F:protein serine/threonine kinase activity"/>
    <property type="evidence" value="ECO:0007669"/>
    <property type="project" value="UniProtKB-KW"/>
</dbReference>
<feature type="domain" description="Protein kinase" evidence="17">
    <location>
        <begin position="435"/>
        <end position="723"/>
    </location>
</feature>
<dbReference type="InterPro" id="IPR011009">
    <property type="entry name" value="Kinase-like_dom_sf"/>
</dbReference>
<organism evidence="19 20">
    <name type="scientific">Papaver atlanticum</name>
    <dbReference type="NCBI Taxonomy" id="357466"/>
    <lineage>
        <taxon>Eukaryota</taxon>
        <taxon>Viridiplantae</taxon>
        <taxon>Streptophyta</taxon>
        <taxon>Embryophyta</taxon>
        <taxon>Tracheophyta</taxon>
        <taxon>Spermatophyta</taxon>
        <taxon>Magnoliopsida</taxon>
        <taxon>Ranunculales</taxon>
        <taxon>Papaveraceae</taxon>
        <taxon>Papaveroideae</taxon>
        <taxon>Papaver</taxon>
    </lineage>
</organism>
<dbReference type="Gene3D" id="3.30.450.20">
    <property type="entry name" value="PAS domain"/>
    <property type="match status" value="1"/>
</dbReference>
<dbReference type="SUPFAM" id="SSF56112">
    <property type="entry name" value="Protein kinase-like (PK-like)"/>
    <property type="match status" value="1"/>
</dbReference>
<dbReference type="Pfam" id="PF07714">
    <property type="entry name" value="PK_Tyr_Ser-Thr"/>
    <property type="match status" value="1"/>
</dbReference>
<keyword evidence="6" id="KW-0808">Transferase</keyword>
<feature type="transmembrane region" description="Helical" evidence="16">
    <location>
        <begin position="675"/>
        <end position="693"/>
    </location>
</feature>
<dbReference type="InterPro" id="IPR035965">
    <property type="entry name" value="PAS-like_dom_sf"/>
</dbReference>
<dbReference type="CDD" id="cd00130">
    <property type="entry name" value="PAS"/>
    <property type="match status" value="1"/>
</dbReference>
<dbReference type="GO" id="GO:0006355">
    <property type="term" value="P:regulation of DNA-templated transcription"/>
    <property type="evidence" value="ECO:0007669"/>
    <property type="project" value="InterPro"/>
</dbReference>
<evidence type="ECO:0000313" key="20">
    <source>
        <dbReference type="Proteomes" id="UP001202328"/>
    </source>
</evidence>
<dbReference type="GO" id="GO:0005524">
    <property type="term" value="F:ATP binding"/>
    <property type="evidence" value="ECO:0007669"/>
    <property type="project" value="UniProtKB-KW"/>
</dbReference>
<evidence type="ECO:0000256" key="11">
    <source>
        <dbReference type="ARBA" id="ARBA00023170"/>
    </source>
</evidence>
<keyword evidence="10" id="KW-0157">Chromophore</keyword>
<evidence type="ECO:0000256" key="3">
    <source>
        <dbReference type="ARBA" id="ARBA00022527"/>
    </source>
</evidence>
<dbReference type="SUPFAM" id="SSF55785">
    <property type="entry name" value="PYP-like sensor domain (PAS domain)"/>
    <property type="match status" value="1"/>
</dbReference>
<keyword evidence="7" id="KW-0547">Nucleotide-binding</keyword>
<keyword evidence="5" id="KW-0716">Sensory transduction</keyword>
<dbReference type="Pfam" id="PF00989">
    <property type="entry name" value="PAS"/>
    <property type="match status" value="1"/>
</dbReference>
<dbReference type="Gene3D" id="3.30.200.20">
    <property type="entry name" value="Phosphorylase Kinase, domain 1"/>
    <property type="match status" value="1"/>
</dbReference>
<keyword evidence="8" id="KW-0418">Kinase</keyword>